<keyword evidence="2" id="KW-1185">Reference proteome</keyword>
<gene>
    <name evidence="1" type="ORF">CCAP1982_LOCUS19552</name>
</gene>
<dbReference type="OrthoDB" id="6098064at2759"/>
<evidence type="ECO:0000313" key="2">
    <source>
        <dbReference type="Proteomes" id="UP000606786"/>
    </source>
</evidence>
<protein>
    <submittedName>
        <fullName evidence="1">(Mediterranean fruit fly) hypothetical protein</fullName>
    </submittedName>
</protein>
<organism evidence="1 2">
    <name type="scientific">Ceratitis capitata</name>
    <name type="common">Mediterranean fruit fly</name>
    <name type="synonym">Tephritis capitata</name>
    <dbReference type="NCBI Taxonomy" id="7213"/>
    <lineage>
        <taxon>Eukaryota</taxon>
        <taxon>Metazoa</taxon>
        <taxon>Ecdysozoa</taxon>
        <taxon>Arthropoda</taxon>
        <taxon>Hexapoda</taxon>
        <taxon>Insecta</taxon>
        <taxon>Pterygota</taxon>
        <taxon>Neoptera</taxon>
        <taxon>Endopterygota</taxon>
        <taxon>Diptera</taxon>
        <taxon>Brachycera</taxon>
        <taxon>Muscomorpha</taxon>
        <taxon>Tephritoidea</taxon>
        <taxon>Tephritidae</taxon>
        <taxon>Ceratitis</taxon>
        <taxon>Ceratitis</taxon>
    </lineage>
</organism>
<sequence length="171" mass="19126">LKRNIKDNDSENYIRNNIVDLTNNSSIQALEIHHIPALTNIALNNKVDEAAKKAGQDGQRLSIKNDAAAGLAFGHFNGEKEVNEPYGSNDKHNLGHLPWNPEYIFVDEALKLCDALEITGSPQRLIMPIMRTMDAKQVYDVFPVIVPNAGRGNPENSSELLTKFLDKYRQT</sequence>
<reference evidence="1" key="1">
    <citation type="submission" date="2020-11" db="EMBL/GenBank/DDBJ databases">
        <authorList>
            <person name="Whitehead M."/>
        </authorList>
    </citation>
    <scope>NUCLEOTIDE SEQUENCE</scope>
    <source>
        <strain evidence="1">EGII</strain>
    </source>
</reference>
<evidence type="ECO:0000313" key="1">
    <source>
        <dbReference type="EMBL" id="CAD7011452.1"/>
    </source>
</evidence>
<dbReference type="Proteomes" id="UP000606786">
    <property type="component" value="Unassembled WGS sequence"/>
</dbReference>
<comment type="caution">
    <text evidence="1">The sequence shown here is derived from an EMBL/GenBank/DDBJ whole genome shotgun (WGS) entry which is preliminary data.</text>
</comment>
<accession>A0A811VB31</accession>
<dbReference type="AlphaFoldDB" id="A0A811VB31"/>
<proteinExistence type="predicted"/>
<feature type="non-terminal residue" evidence="1">
    <location>
        <position position="1"/>
    </location>
</feature>
<dbReference type="EMBL" id="CAJHJT010000056">
    <property type="protein sequence ID" value="CAD7011452.1"/>
    <property type="molecule type" value="Genomic_DNA"/>
</dbReference>
<name>A0A811VB31_CERCA</name>